<feature type="compositionally biased region" description="Low complexity" evidence="5">
    <location>
        <begin position="735"/>
        <end position="761"/>
    </location>
</feature>
<evidence type="ECO:0000259" key="6">
    <source>
        <dbReference type="PROSITE" id="PS50016"/>
    </source>
</evidence>
<dbReference type="STRING" id="1684307.A0A316U5K9"/>
<feature type="compositionally biased region" description="Polar residues" evidence="5">
    <location>
        <begin position="864"/>
        <end position="895"/>
    </location>
</feature>
<feature type="compositionally biased region" description="Low complexity" evidence="5">
    <location>
        <begin position="978"/>
        <end position="994"/>
    </location>
</feature>
<dbReference type="EMBL" id="KZ819330">
    <property type="protein sequence ID" value="PWN19741.1"/>
    <property type="molecule type" value="Genomic_DNA"/>
</dbReference>
<feature type="compositionally biased region" description="Basic and acidic residues" evidence="5">
    <location>
        <begin position="458"/>
        <end position="548"/>
    </location>
</feature>
<dbReference type="PANTHER" id="PTHR14296">
    <property type="entry name" value="REMODELING AND SPACING FACTOR 1"/>
    <property type="match status" value="1"/>
</dbReference>
<feature type="compositionally biased region" description="Polar residues" evidence="5">
    <location>
        <begin position="770"/>
        <end position="783"/>
    </location>
</feature>
<name>A0A316U5K9_9BASI</name>
<dbReference type="PROSITE" id="PS01359">
    <property type="entry name" value="ZF_PHD_1"/>
    <property type="match status" value="1"/>
</dbReference>
<dbReference type="GO" id="GO:0008270">
    <property type="term" value="F:zinc ion binding"/>
    <property type="evidence" value="ECO:0007669"/>
    <property type="project" value="UniProtKB-KW"/>
</dbReference>
<evidence type="ECO:0000313" key="8">
    <source>
        <dbReference type="Proteomes" id="UP000245942"/>
    </source>
</evidence>
<dbReference type="InterPro" id="IPR019787">
    <property type="entry name" value="Znf_PHD-finger"/>
</dbReference>
<dbReference type="AlphaFoldDB" id="A0A316U5K9"/>
<dbReference type="InterPro" id="IPR013083">
    <property type="entry name" value="Znf_RING/FYVE/PHD"/>
</dbReference>
<feature type="domain" description="PHD-type" evidence="6">
    <location>
        <begin position="585"/>
        <end position="648"/>
    </location>
</feature>
<reference evidence="7 8" key="1">
    <citation type="journal article" date="2018" name="Mol. Biol. Evol.">
        <title>Broad Genomic Sampling Reveals a Smut Pathogenic Ancestry of the Fungal Clade Ustilaginomycotina.</title>
        <authorList>
            <person name="Kijpornyongpan T."/>
            <person name="Mondo S.J."/>
            <person name="Barry K."/>
            <person name="Sandor L."/>
            <person name="Lee J."/>
            <person name="Lipzen A."/>
            <person name="Pangilinan J."/>
            <person name="LaButti K."/>
            <person name="Hainaut M."/>
            <person name="Henrissat B."/>
            <person name="Grigoriev I.V."/>
            <person name="Spatafora J.W."/>
            <person name="Aime M.C."/>
        </authorList>
    </citation>
    <scope>NUCLEOTIDE SEQUENCE [LARGE SCALE GENOMIC DNA]</scope>
    <source>
        <strain evidence="7 8">MCA 4718</strain>
    </source>
</reference>
<keyword evidence="3" id="KW-0862">Zinc</keyword>
<feature type="compositionally biased region" description="Low complexity" evidence="5">
    <location>
        <begin position="939"/>
        <end position="949"/>
    </location>
</feature>
<dbReference type="PROSITE" id="PS50016">
    <property type="entry name" value="ZF_PHD_2"/>
    <property type="match status" value="1"/>
</dbReference>
<dbReference type="Gene3D" id="3.30.40.10">
    <property type="entry name" value="Zinc/RING finger domain, C3HC4 (zinc finger)"/>
    <property type="match status" value="1"/>
</dbReference>
<feature type="compositionally biased region" description="Acidic residues" evidence="5">
    <location>
        <begin position="334"/>
        <end position="353"/>
    </location>
</feature>
<feature type="compositionally biased region" description="Polar residues" evidence="5">
    <location>
        <begin position="903"/>
        <end position="920"/>
    </location>
</feature>
<dbReference type="InterPro" id="IPR019786">
    <property type="entry name" value="Zinc_finger_PHD-type_CS"/>
</dbReference>
<gene>
    <name evidence="7" type="ORF">BCV69DRAFT_300049</name>
</gene>
<feature type="compositionally biased region" description="Low complexity" evidence="5">
    <location>
        <begin position="7"/>
        <end position="27"/>
    </location>
</feature>
<evidence type="ECO:0000313" key="7">
    <source>
        <dbReference type="EMBL" id="PWN19741.1"/>
    </source>
</evidence>
<dbReference type="SUPFAM" id="SSF57903">
    <property type="entry name" value="FYVE/PHD zinc finger"/>
    <property type="match status" value="1"/>
</dbReference>
<proteinExistence type="predicted"/>
<feature type="region of interest" description="Disordered" evidence="5">
    <location>
        <begin position="450"/>
        <end position="582"/>
    </location>
</feature>
<feature type="compositionally biased region" description="Basic residues" evidence="5">
    <location>
        <begin position="214"/>
        <end position="227"/>
    </location>
</feature>
<dbReference type="GO" id="GO:0031213">
    <property type="term" value="C:RSF complex"/>
    <property type="evidence" value="ECO:0007669"/>
    <property type="project" value="InterPro"/>
</dbReference>
<dbReference type="GeneID" id="37016154"/>
<evidence type="ECO:0000256" key="2">
    <source>
        <dbReference type="ARBA" id="ARBA00022771"/>
    </source>
</evidence>
<dbReference type="RefSeq" id="XP_025346901.1">
    <property type="nucleotide sequence ID" value="XM_025494420.1"/>
</dbReference>
<feature type="compositionally biased region" description="Pro residues" evidence="5">
    <location>
        <begin position="1050"/>
        <end position="1062"/>
    </location>
</feature>
<dbReference type="Proteomes" id="UP000245942">
    <property type="component" value="Unassembled WGS sequence"/>
</dbReference>
<feature type="region of interest" description="Disordered" evidence="5">
    <location>
        <begin position="204"/>
        <end position="386"/>
    </location>
</feature>
<evidence type="ECO:0000256" key="5">
    <source>
        <dbReference type="SAM" id="MobiDB-lite"/>
    </source>
</evidence>
<keyword evidence="1" id="KW-0479">Metal-binding</keyword>
<dbReference type="OrthoDB" id="303107at2759"/>
<feature type="compositionally biased region" description="Polar residues" evidence="5">
    <location>
        <begin position="1009"/>
        <end position="1024"/>
    </location>
</feature>
<evidence type="ECO:0000256" key="3">
    <source>
        <dbReference type="ARBA" id="ARBA00022833"/>
    </source>
</evidence>
<protein>
    <recommendedName>
        <fullName evidence="6">PHD-type domain-containing protein</fullName>
    </recommendedName>
</protein>
<sequence length="1121" mass="120483">MPRYSLGGTPAAAAASVPSGVPSASTSNGNTYDKAYSDAFTANLTKLRRTWKFAAVCQFLFTFEEAFGMSGFKSATLEHDLAASTYEVIPDLMRRLLYTLTLDGKVTNENWQEYLRDQYAYRLAEDGLPNPLGSPEDLKQWEDFSLASKVRSLYDICEWQMADPERFRKLVRNEEDAENWRIYPIGWDAQENTYWLFDDNRLWVQHPPPPPPPKAKKARPAKKGSKRAKAEAAAAKKKAKAEQEKAKREKAAAARKTGKRVASASGPLAGDTPNKRTRLGRASLSASSPNASAAYSPPRSSRRLRGQDSDGWEPIPADLLAEVNAADDSKVDPAGDDDESELSEPPDEVEEGDLTMRTEADESVDESKMDIDQPSSLPKSGEDDEETWLEFETIAITRAEWEVLGARFAKSKHPDEKALHKILSTDIVPRVLEDIAEAEKAAALEAALAARKRSSRIAMKESEREEREREAEAKAKMEERMRLIRQEEAEKRAKEDEALEEEKKREERAREKEERLRGREERAREREREAEAKAIREIEERERREKMREMRKRKREMIASGELQEDESESQAKDEGGEDQDEDWELGCEICHKSGRNPELGPDEQIVCCESCLVWQHTKCWDDFDAWLTQPPRNWDEEDFFCTKCSARREPDRINRDEIAGKIDAFRLARGLVIAEVKVESDAQPETDSRPVAEPPTLSDKVQLNGSGTMESPAVEVQQPQPPQMQPQQIQALQPLPPSQLSAPAPSASGDGSSGDGSSAPMNGLPSSPAERNTFNANGSTKAQEPAQAQPARTHDNSMGPPTSQFRSPSMSSAAPVRPGAVNPVPVTSQSPGQSAAPPARFASFGPDGNVMMSSPSEGPRTVAQATQSVASPPQSPSHSFTGSAPSVEGQTSSPGPLASPKLQVSGNGNSNGAARSSKNAGAAGSFPIRRPNSSVARSPLSGPSISPGSNGGPPPMSLGEALTGSGTIGSNSMRGVSPSPSGGSGRSLGPLPRFNSGASDGTPLAATAISSSSQGSVSTNAINGNLHKNLAASQPHGVAPTPSVQTGPTPSPIARPPPPGAPTSGIGAVSPTPSPAGKDVGIGKGESGDRSSSPGPRQGSLAEGKVIPAVDAHGNQAVNP</sequence>
<feature type="compositionally biased region" description="Basic and acidic residues" evidence="5">
    <location>
        <begin position="680"/>
        <end position="691"/>
    </location>
</feature>
<feature type="region of interest" description="Disordered" evidence="5">
    <location>
        <begin position="1"/>
        <end position="28"/>
    </location>
</feature>
<organism evidence="7 8">
    <name type="scientific">Pseudomicrostroma glucosiphilum</name>
    <dbReference type="NCBI Taxonomy" id="1684307"/>
    <lineage>
        <taxon>Eukaryota</taxon>
        <taxon>Fungi</taxon>
        <taxon>Dikarya</taxon>
        <taxon>Basidiomycota</taxon>
        <taxon>Ustilaginomycotina</taxon>
        <taxon>Exobasidiomycetes</taxon>
        <taxon>Microstromatales</taxon>
        <taxon>Microstromatales incertae sedis</taxon>
        <taxon>Pseudomicrostroma</taxon>
    </lineage>
</organism>
<accession>A0A316U5K9</accession>
<dbReference type="GO" id="GO:0006355">
    <property type="term" value="P:regulation of DNA-templated transcription"/>
    <property type="evidence" value="ECO:0007669"/>
    <property type="project" value="InterPro"/>
</dbReference>
<keyword evidence="8" id="KW-1185">Reference proteome</keyword>
<dbReference type="InterPro" id="IPR028938">
    <property type="entry name" value="Rsf1-like"/>
</dbReference>
<feature type="compositionally biased region" description="Basic and acidic residues" evidence="5">
    <location>
        <begin position="240"/>
        <end position="252"/>
    </location>
</feature>
<evidence type="ECO:0000256" key="4">
    <source>
        <dbReference type="PROSITE-ProRule" id="PRU00146"/>
    </source>
</evidence>
<feature type="compositionally biased region" description="Low complexity" evidence="5">
    <location>
        <begin position="281"/>
        <end position="299"/>
    </location>
</feature>
<feature type="compositionally biased region" description="Polar residues" evidence="5">
    <location>
        <begin position="800"/>
        <end position="813"/>
    </location>
</feature>
<feature type="region of interest" description="Disordered" evidence="5">
    <location>
        <begin position="680"/>
        <end position="708"/>
    </location>
</feature>
<dbReference type="CDD" id="cd15517">
    <property type="entry name" value="PHD_TCF19_like"/>
    <property type="match status" value="1"/>
</dbReference>
<evidence type="ECO:0000256" key="1">
    <source>
        <dbReference type="ARBA" id="ARBA00022723"/>
    </source>
</evidence>
<feature type="region of interest" description="Disordered" evidence="5">
    <location>
        <begin position="735"/>
        <end position="1121"/>
    </location>
</feature>
<keyword evidence="2 4" id="KW-0863">Zinc-finger</keyword>
<feature type="compositionally biased region" description="Basic and acidic residues" evidence="5">
    <location>
        <begin position="354"/>
        <end position="371"/>
    </location>
</feature>
<feature type="compositionally biased region" description="Polar residues" evidence="5">
    <location>
        <begin position="965"/>
        <end position="975"/>
    </location>
</feature>
<dbReference type="PANTHER" id="PTHR14296:SF3">
    <property type="entry name" value="DIKAR, ISOFORM F"/>
    <property type="match status" value="1"/>
</dbReference>
<dbReference type="InterPro" id="IPR011011">
    <property type="entry name" value="Znf_FYVE_PHD"/>
</dbReference>